<feature type="region of interest" description="Disordered" evidence="1">
    <location>
        <begin position="1"/>
        <end position="20"/>
    </location>
</feature>
<name>A0A284VPT1_9EURY</name>
<evidence type="ECO:0000313" key="3">
    <source>
        <dbReference type="Proteomes" id="UP000218615"/>
    </source>
</evidence>
<dbReference type="EMBL" id="FZMP01000173">
    <property type="protein sequence ID" value="SNQ61262.1"/>
    <property type="molecule type" value="Genomic_DNA"/>
</dbReference>
<reference evidence="3" key="1">
    <citation type="submission" date="2017-06" db="EMBL/GenBank/DDBJ databases">
        <authorList>
            <person name="Cremers G."/>
        </authorList>
    </citation>
    <scope>NUCLEOTIDE SEQUENCE [LARGE SCALE GENOMIC DNA]</scope>
</reference>
<accession>A0A284VPT1</accession>
<gene>
    <name evidence="2" type="ORF">MNV_290014</name>
</gene>
<organism evidence="2 3">
    <name type="scientific">Candidatus Methanoperedens nitratireducens</name>
    <dbReference type="NCBI Taxonomy" id="1392998"/>
    <lineage>
        <taxon>Archaea</taxon>
        <taxon>Methanobacteriati</taxon>
        <taxon>Methanobacteriota</taxon>
        <taxon>Stenosarchaea group</taxon>
        <taxon>Methanomicrobia</taxon>
        <taxon>Methanosarcinales</taxon>
        <taxon>ANME-2 cluster</taxon>
        <taxon>Candidatus Methanoperedentaceae</taxon>
        <taxon>Candidatus Methanoperedens</taxon>
    </lineage>
</organism>
<evidence type="ECO:0000313" key="2">
    <source>
        <dbReference type="EMBL" id="SNQ61262.1"/>
    </source>
</evidence>
<sequence>MVAEVHDGRAHAPEEDCFGGGASADVLAYGFKKGCAVEAIYPVEVEEAPHGFNSPDLYLVRKINHIFSNLCGFNFSDRFLILP</sequence>
<dbReference type="AlphaFoldDB" id="A0A284VPT1"/>
<proteinExistence type="predicted"/>
<evidence type="ECO:0000256" key="1">
    <source>
        <dbReference type="SAM" id="MobiDB-lite"/>
    </source>
</evidence>
<keyword evidence="3" id="KW-1185">Reference proteome</keyword>
<dbReference type="Proteomes" id="UP000218615">
    <property type="component" value="Unassembled WGS sequence"/>
</dbReference>
<feature type="compositionally biased region" description="Basic and acidic residues" evidence="1">
    <location>
        <begin position="1"/>
        <end position="14"/>
    </location>
</feature>
<protein>
    <submittedName>
        <fullName evidence="2">Uncharacterized protein</fullName>
    </submittedName>
</protein>